<dbReference type="EMBL" id="CAACYI010000001">
    <property type="protein sequence ID" value="VFB17296.1"/>
    <property type="molecule type" value="Genomic_DNA"/>
</dbReference>
<name>A0A8H2M730_9FIRM</name>
<dbReference type="AlphaFoldDB" id="A0A8H2M730"/>
<dbReference type="Gene3D" id="3.40.190.10">
    <property type="entry name" value="Periplasmic binding protein-like II"/>
    <property type="match status" value="1"/>
</dbReference>
<reference evidence="7 8" key="1">
    <citation type="submission" date="2019-02" db="EMBL/GenBank/DDBJ databases">
        <authorList>
            <consortium name="Pathogen Informatics"/>
        </authorList>
    </citation>
    <scope>NUCLEOTIDE SEQUENCE [LARGE SCALE GENOMIC DNA]</scope>
    <source>
        <strain evidence="7 8">3012STDY7089603</strain>
    </source>
</reference>
<evidence type="ECO:0000259" key="6">
    <source>
        <dbReference type="Pfam" id="PF00496"/>
    </source>
</evidence>
<dbReference type="InterPro" id="IPR000914">
    <property type="entry name" value="SBP_5_dom"/>
</dbReference>
<dbReference type="SUPFAM" id="SSF53850">
    <property type="entry name" value="Periplasmic binding protein-like II"/>
    <property type="match status" value="1"/>
</dbReference>
<feature type="domain" description="Solute-binding protein family 5" evidence="6">
    <location>
        <begin position="83"/>
        <end position="446"/>
    </location>
</feature>
<organism evidence="7 8">
    <name type="scientific">Urinicoccus massiliensis</name>
    <dbReference type="NCBI Taxonomy" id="1723382"/>
    <lineage>
        <taxon>Bacteria</taxon>
        <taxon>Bacillati</taxon>
        <taxon>Bacillota</taxon>
        <taxon>Tissierellia</taxon>
        <taxon>Tissierellales</taxon>
        <taxon>Peptoniphilaceae</taxon>
        <taxon>Urinicoccus</taxon>
    </lineage>
</organism>
<dbReference type="InterPro" id="IPR039424">
    <property type="entry name" value="SBP_5"/>
</dbReference>
<dbReference type="GO" id="GO:0015833">
    <property type="term" value="P:peptide transport"/>
    <property type="evidence" value="ECO:0007669"/>
    <property type="project" value="TreeGrafter"/>
</dbReference>
<dbReference type="PIRSF" id="PIRSF002741">
    <property type="entry name" value="MppA"/>
    <property type="match status" value="1"/>
</dbReference>
<evidence type="ECO:0000256" key="1">
    <source>
        <dbReference type="ARBA" id="ARBA00004196"/>
    </source>
</evidence>
<sequence length="528" mass="59016">MKKKNVSLLFLCMLLSLCLVACNPSDKGSKPAGEEAEGQMPFLTIGLAEESNADKLDATVNDSSMALYGAVYEPLVTYKDGDFHPGVAESWDISEDGKNYTFHLDKDKLFSDGSPVNAEAVKFTIERAKALSPDSKLQTLANLSDISIDDDYTVSLHFSKISNQVLNELCQTRPLRVMSPNSVENKSVDGKFKEPIGSGPFKLSEFSNESATFVPNENYNKKQPLKYGLIFKTISDGSSRALALQSGEVDLIGGLFGRLTPEDLDTFEKADKFKIYDFKGTESQFLAFNPKNSKLDQKMRQAISLGIDQDKLSNQKLLGVFQPTVQFANDKNQEAFAYQPDEAKKLIESEGYKLNQNNIYEKDGQELSFDLVIQTAEFPDWRKKAELIQSQLKEIGVNINIQVQEQESYYDTLWTTGKYDLIFYRTYTDGLVPYNFLVSLYQNTDEGSGVIANDPELSKLIQDFSNLASKEDQQKQMDKIFKMLHDKALGLPINYIGTTLATGEKVKSLDYSGLADAPIDFNSVELNK</sequence>
<comment type="subcellular location">
    <subcellularLocation>
        <location evidence="1">Cell envelope</location>
    </subcellularLocation>
</comment>
<dbReference type="GO" id="GO:0043190">
    <property type="term" value="C:ATP-binding cassette (ABC) transporter complex"/>
    <property type="evidence" value="ECO:0007669"/>
    <property type="project" value="InterPro"/>
</dbReference>
<evidence type="ECO:0000313" key="7">
    <source>
        <dbReference type="EMBL" id="VFB17296.1"/>
    </source>
</evidence>
<dbReference type="GO" id="GO:1904680">
    <property type="term" value="F:peptide transmembrane transporter activity"/>
    <property type="evidence" value="ECO:0007669"/>
    <property type="project" value="TreeGrafter"/>
</dbReference>
<dbReference type="GO" id="GO:0042597">
    <property type="term" value="C:periplasmic space"/>
    <property type="evidence" value="ECO:0007669"/>
    <property type="project" value="UniProtKB-ARBA"/>
</dbReference>
<evidence type="ECO:0000256" key="5">
    <source>
        <dbReference type="SAM" id="SignalP"/>
    </source>
</evidence>
<dbReference type="PANTHER" id="PTHR30290:SF10">
    <property type="entry name" value="PERIPLASMIC OLIGOPEPTIDE-BINDING PROTEIN-RELATED"/>
    <property type="match status" value="1"/>
</dbReference>
<dbReference type="InterPro" id="IPR030678">
    <property type="entry name" value="Peptide/Ni-bd"/>
</dbReference>
<dbReference type="RefSeq" id="WP_131749870.1">
    <property type="nucleotide sequence ID" value="NZ_CAACYI010000001.1"/>
</dbReference>
<dbReference type="Gene3D" id="3.10.105.10">
    <property type="entry name" value="Dipeptide-binding Protein, Domain 3"/>
    <property type="match status" value="1"/>
</dbReference>
<gene>
    <name evidence="7" type="primary">nikA_2</name>
    <name evidence="7" type="ORF">NCTC13150_01883</name>
</gene>
<keyword evidence="4 5" id="KW-0732">Signal</keyword>
<feature type="signal peptide" evidence="5">
    <location>
        <begin position="1"/>
        <end position="21"/>
    </location>
</feature>
<evidence type="ECO:0000313" key="8">
    <source>
        <dbReference type="Proteomes" id="UP000377798"/>
    </source>
</evidence>
<protein>
    <submittedName>
        <fullName evidence="7">Nickel-binding periplasmic protein</fullName>
    </submittedName>
</protein>
<comment type="similarity">
    <text evidence="2">Belongs to the bacterial solute-binding protein 5 family.</text>
</comment>
<dbReference type="GO" id="GO:0030313">
    <property type="term" value="C:cell envelope"/>
    <property type="evidence" value="ECO:0007669"/>
    <property type="project" value="UniProtKB-SubCell"/>
</dbReference>
<comment type="caution">
    <text evidence="7">The sequence shown here is derived from an EMBL/GenBank/DDBJ whole genome shotgun (WGS) entry which is preliminary data.</text>
</comment>
<keyword evidence="8" id="KW-1185">Reference proteome</keyword>
<evidence type="ECO:0000256" key="2">
    <source>
        <dbReference type="ARBA" id="ARBA00005695"/>
    </source>
</evidence>
<evidence type="ECO:0000256" key="3">
    <source>
        <dbReference type="ARBA" id="ARBA00022448"/>
    </source>
</evidence>
<dbReference type="Proteomes" id="UP000377798">
    <property type="component" value="Unassembled WGS sequence"/>
</dbReference>
<dbReference type="Pfam" id="PF00496">
    <property type="entry name" value="SBP_bac_5"/>
    <property type="match status" value="1"/>
</dbReference>
<evidence type="ECO:0000256" key="4">
    <source>
        <dbReference type="ARBA" id="ARBA00022729"/>
    </source>
</evidence>
<dbReference type="PANTHER" id="PTHR30290">
    <property type="entry name" value="PERIPLASMIC BINDING COMPONENT OF ABC TRANSPORTER"/>
    <property type="match status" value="1"/>
</dbReference>
<feature type="chain" id="PRO_5039416693" evidence="5">
    <location>
        <begin position="22"/>
        <end position="528"/>
    </location>
</feature>
<proteinExistence type="inferred from homology"/>
<keyword evidence="3" id="KW-0813">Transport</keyword>
<accession>A0A8H2M730</accession>